<dbReference type="KEGG" id="thf:MA03_03300"/>
<evidence type="ECO:0000256" key="1">
    <source>
        <dbReference type="SAM" id="Phobius"/>
    </source>
</evidence>
<proteinExistence type="predicted"/>
<dbReference type="RefSeq" id="WP_052883912.1">
    <property type="nucleotide sequence ID" value="NZ_CP009961.1"/>
</dbReference>
<dbReference type="AlphaFoldDB" id="A0A0F7CKZ1"/>
<organism evidence="2 3">
    <name type="scientific">Infirmifilum uzonense</name>
    <dbReference type="NCBI Taxonomy" id="1550241"/>
    <lineage>
        <taxon>Archaea</taxon>
        <taxon>Thermoproteota</taxon>
        <taxon>Thermoprotei</taxon>
        <taxon>Thermofilales</taxon>
        <taxon>Thermofilaceae</taxon>
        <taxon>Infirmifilum</taxon>
    </lineage>
</organism>
<gene>
    <name evidence="2" type="ORF">MA03_03300</name>
</gene>
<keyword evidence="1" id="KW-1133">Transmembrane helix</keyword>
<dbReference type="GeneID" id="25401225"/>
<dbReference type="HOGENOM" id="CLU_680814_0_0_2"/>
<protein>
    <submittedName>
        <fullName evidence="2">Uncharacterized protein</fullName>
    </submittedName>
</protein>
<accession>A0A0F7CKZ1</accession>
<sequence length="404" mass="43664">MFARKLTLTLLVIITVSVFSLAEPTVRLAWKTYSVRGVAYSTCIGQNYLYIVGFEEKGSQQVTRIEARRLNDGALVINTTLGPGALYSCAFSRGTLYVAGKTESEEWLIATLNENLAQPRIVKSVKGFASSIVVSDGFLYVTGVDYNKASVRVEKRSIESFSLIGAYEALAPNTYTFASTIVNDAVWLTGTAYTPTGFIWRIQALAPNLTSILTLRPQVQGISYSITASREGLIYVTGPNGTISLDPQGIIVSKSTLGGFRVAELSGVLVILIGKDTTKALVLNASDLTIILSIELSKNPVVPSFGSAATSSDKVFLASAEKIGNSSTWSIYALSILVPSRITNSTQSNTQTKPAQNYTSTTNPTVSIQPTPILDYITPLLMILVLVLGVVMVRRKRKHRAQRA</sequence>
<reference evidence="2 3" key="1">
    <citation type="journal article" date="2015" name="Stand. Genomic Sci.">
        <title>Complete genome sequence of and proposal of Thermofilum uzonense sp. nov. a novel hyperthermophilic crenarchaeon and emended description of the genus Thermofilum.</title>
        <authorList>
            <person name="Toshchakov S.V."/>
            <person name="Korzhenkov A.A."/>
            <person name="Samarov N.I."/>
            <person name="Mazunin I.O."/>
            <person name="Mozhey O.I."/>
            <person name="Shmyr I.S."/>
            <person name="Derbikova K.S."/>
            <person name="Taranov E.A."/>
            <person name="Dominova I.N."/>
            <person name="Bonch-Osmolovskaya E.A."/>
            <person name="Patrushev M.V."/>
            <person name="Podosokorskaya O.A."/>
            <person name="Kublanov I.V."/>
        </authorList>
    </citation>
    <scope>NUCLEOTIDE SEQUENCE [LARGE SCALE GENOMIC DNA]</scope>
    <source>
        <strain evidence="2 3">1807-2</strain>
    </source>
</reference>
<keyword evidence="1" id="KW-0472">Membrane</keyword>
<feature type="transmembrane region" description="Helical" evidence="1">
    <location>
        <begin position="373"/>
        <end position="393"/>
    </location>
</feature>
<name>A0A0F7CKZ1_9CREN</name>
<evidence type="ECO:0000313" key="2">
    <source>
        <dbReference type="EMBL" id="AKG38501.1"/>
    </source>
</evidence>
<dbReference type="Proteomes" id="UP000067434">
    <property type="component" value="Chromosome"/>
</dbReference>
<keyword evidence="1" id="KW-0812">Transmembrane</keyword>
<dbReference type="EMBL" id="CP009961">
    <property type="protein sequence ID" value="AKG38501.1"/>
    <property type="molecule type" value="Genomic_DNA"/>
</dbReference>
<dbReference type="STRING" id="1550241.MA03_03300"/>
<keyword evidence="3" id="KW-1185">Reference proteome</keyword>
<dbReference type="SUPFAM" id="SSF63825">
    <property type="entry name" value="YWTD domain"/>
    <property type="match status" value="1"/>
</dbReference>
<dbReference type="PATRIC" id="fig|1550241.5.peg.697"/>
<evidence type="ECO:0000313" key="3">
    <source>
        <dbReference type="Proteomes" id="UP000067434"/>
    </source>
</evidence>